<evidence type="ECO:0000256" key="3">
    <source>
        <dbReference type="ARBA" id="ARBA00022475"/>
    </source>
</evidence>
<dbReference type="EMBL" id="BAABIL010000283">
    <property type="protein sequence ID" value="GAA4979521.1"/>
    <property type="molecule type" value="Genomic_DNA"/>
</dbReference>
<feature type="transmembrane region" description="Helical" evidence="7">
    <location>
        <begin position="269"/>
        <end position="290"/>
    </location>
</feature>
<evidence type="ECO:0000256" key="4">
    <source>
        <dbReference type="ARBA" id="ARBA00022692"/>
    </source>
</evidence>
<proteinExistence type="inferred from homology"/>
<protein>
    <submittedName>
        <fullName evidence="10">Carbohydrate ABC transporter permease</fullName>
    </submittedName>
</protein>
<evidence type="ECO:0000256" key="1">
    <source>
        <dbReference type="ARBA" id="ARBA00004651"/>
    </source>
</evidence>
<keyword evidence="6 7" id="KW-0472">Membrane</keyword>
<keyword evidence="11" id="KW-1185">Reference proteome</keyword>
<feature type="transmembrane region" description="Helical" evidence="7">
    <location>
        <begin position="167"/>
        <end position="189"/>
    </location>
</feature>
<dbReference type="Pfam" id="PF00528">
    <property type="entry name" value="BPD_transp_1"/>
    <property type="match status" value="1"/>
</dbReference>
<keyword evidence="2 7" id="KW-0813">Transport</keyword>
<evidence type="ECO:0000256" key="2">
    <source>
        <dbReference type="ARBA" id="ARBA00022448"/>
    </source>
</evidence>
<comment type="subcellular location">
    <subcellularLocation>
        <location evidence="1 7">Cell membrane</location>
        <topology evidence="1 7">Multi-pass membrane protein</topology>
    </subcellularLocation>
</comment>
<dbReference type="PANTHER" id="PTHR43744">
    <property type="entry name" value="ABC TRANSPORTER PERMEASE PROTEIN MG189-RELATED-RELATED"/>
    <property type="match status" value="1"/>
</dbReference>
<dbReference type="SUPFAM" id="SSF161098">
    <property type="entry name" value="MetI-like"/>
    <property type="match status" value="1"/>
</dbReference>
<dbReference type="Gene3D" id="1.10.3720.10">
    <property type="entry name" value="MetI-like"/>
    <property type="match status" value="1"/>
</dbReference>
<keyword evidence="5 7" id="KW-1133">Transmembrane helix</keyword>
<evidence type="ECO:0000256" key="5">
    <source>
        <dbReference type="ARBA" id="ARBA00022989"/>
    </source>
</evidence>
<accession>A0ABP9HVC2</accession>
<reference evidence="11" key="1">
    <citation type="journal article" date="2019" name="Int. J. Syst. Evol. Microbiol.">
        <title>The Global Catalogue of Microorganisms (GCM) 10K type strain sequencing project: providing services to taxonomists for standard genome sequencing and annotation.</title>
        <authorList>
            <consortium name="The Broad Institute Genomics Platform"/>
            <consortium name="The Broad Institute Genome Sequencing Center for Infectious Disease"/>
            <person name="Wu L."/>
            <person name="Ma J."/>
        </authorList>
    </citation>
    <scope>NUCLEOTIDE SEQUENCE [LARGE SCALE GENOMIC DNA]</scope>
    <source>
        <strain evidence="11">JCM 18126</strain>
    </source>
</reference>
<feature type="domain" description="ABC transmembrane type-1" evidence="9">
    <location>
        <begin position="98"/>
        <end position="290"/>
    </location>
</feature>
<feature type="transmembrane region" description="Helical" evidence="7">
    <location>
        <begin position="102"/>
        <end position="124"/>
    </location>
</feature>
<keyword evidence="4 7" id="KW-0812">Transmembrane</keyword>
<dbReference type="InterPro" id="IPR035906">
    <property type="entry name" value="MetI-like_sf"/>
</dbReference>
<gene>
    <name evidence="10" type="ORF">GCM10023225_19850</name>
</gene>
<dbReference type="PROSITE" id="PS50928">
    <property type="entry name" value="ABC_TM1"/>
    <property type="match status" value="1"/>
</dbReference>
<organism evidence="10 11">
    <name type="scientific">Kineococcus glutinatus</name>
    <dbReference type="NCBI Taxonomy" id="1070872"/>
    <lineage>
        <taxon>Bacteria</taxon>
        <taxon>Bacillati</taxon>
        <taxon>Actinomycetota</taxon>
        <taxon>Actinomycetes</taxon>
        <taxon>Kineosporiales</taxon>
        <taxon>Kineosporiaceae</taxon>
        <taxon>Kineococcus</taxon>
    </lineage>
</organism>
<evidence type="ECO:0000313" key="10">
    <source>
        <dbReference type="EMBL" id="GAA4979521.1"/>
    </source>
</evidence>
<comment type="caution">
    <text evidence="10">The sequence shown here is derived from an EMBL/GenBank/DDBJ whole genome shotgun (WGS) entry which is preliminary data.</text>
</comment>
<keyword evidence="3" id="KW-1003">Cell membrane</keyword>
<feature type="transmembrane region" description="Helical" evidence="7">
    <location>
        <begin position="210"/>
        <end position="235"/>
    </location>
</feature>
<evidence type="ECO:0000259" key="9">
    <source>
        <dbReference type="PROSITE" id="PS50928"/>
    </source>
</evidence>
<name>A0ABP9HVC2_9ACTN</name>
<evidence type="ECO:0000256" key="8">
    <source>
        <dbReference type="SAM" id="MobiDB-lite"/>
    </source>
</evidence>
<feature type="compositionally biased region" description="Low complexity" evidence="8">
    <location>
        <begin position="1"/>
        <end position="21"/>
    </location>
</feature>
<dbReference type="PANTHER" id="PTHR43744:SF6">
    <property type="entry name" value="ABC TRANSPORTER PERMEASE PROTEIN YESQ-RELATED"/>
    <property type="match status" value="1"/>
</dbReference>
<evidence type="ECO:0000256" key="6">
    <source>
        <dbReference type="ARBA" id="ARBA00023136"/>
    </source>
</evidence>
<evidence type="ECO:0000256" key="7">
    <source>
        <dbReference type="RuleBase" id="RU363032"/>
    </source>
</evidence>
<dbReference type="Proteomes" id="UP001501195">
    <property type="component" value="Unassembled WGS sequence"/>
</dbReference>
<evidence type="ECO:0000313" key="11">
    <source>
        <dbReference type="Proteomes" id="UP001501195"/>
    </source>
</evidence>
<comment type="similarity">
    <text evidence="7">Belongs to the binding-protein-dependent transport system permease family.</text>
</comment>
<feature type="transmembrane region" description="Helical" evidence="7">
    <location>
        <begin position="133"/>
        <end position="155"/>
    </location>
</feature>
<dbReference type="CDD" id="cd06261">
    <property type="entry name" value="TM_PBP2"/>
    <property type="match status" value="1"/>
</dbReference>
<dbReference type="InterPro" id="IPR000515">
    <property type="entry name" value="MetI-like"/>
</dbReference>
<feature type="transmembrane region" description="Helical" evidence="7">
    <location>
        <begin position="35"/>
        <end position="57"/>
    </location>
</feature>
<dbReference type="RefSeq" id="WP_345712351.1">
    <property type="nucleotide sequence ID" value="NZ_BAABIL010000283.1"/>
</dbReference>
<sequence>MSTATSTTTATAVAAPQGRQPARARRQKGAVARSAAVHLVSIAVLVVVLYPGVWMIVSSFKPTNEIVGDASLWPSSASFDNYRTALGGIGGISAWTFAWNSLLLAVLSVVGTVLSSAVTAYAFARIEFAGKRLWFALMIGTLLLPFHVLIIPQYIVFQKLDLVNTYVPLLVGKFLAGEAFFVFLMVQFMRNLPRELDEAARIDGCGHVRIFTSIMVPLLRPAIISSSIFAFIWSWNDFLGPLLYLNDPNKYPLPLALRLFVDQTSVSDYGAMIAMSVLALLPVLLFFLLFQRFLVEGVATQGLKG</sequence>
<feature type="region of interest" description="Disordered" evidence="8">
    <location>
        <begin position="1"/>
        <end position="25"/>
    </location>
</feature>